<feature type="non-terminal residue" evidence="3">
    <location>
        <position position="173"/>
    </location>
</feature>
<proteinExistence type="predicted"/>
<gene>
    <name evidence="3" type="primary">LOC103598506</name>
</gene>
<dbReference type="GeneID" id="103598506"/>
<dbReference type="RefSeq" id="XP_008580721.1">
    <property type="nucleotide sequence ID" value="XM_008582499.1"/>
</dbReference>
<evidence type="ECO:0000256" key="1">
    <source>
        <dbReference type="SAM" id="MobiDB-lite"/>
    </source>
</evidence>
<dbReference type="PANTHER" id="PTHR47012">
    <property type="entry name" value="LAMIN TAIL DOMAIN-CONTAINING PROTEIN 1"/>
    <property type="match status" value="1"/>
</dbReference>
<feature type="region of interest" description="Disordered" evidence="1">
    <location>
        <begin position="13"/>
        <end position="37"/>
    </location>
</feature>
<accession>A0ABM0RJD0</accession>
<name>A0ABM0RJD0_GALVR</name>
<protein>
    <submittedName>
        <fullName evidence="3">Intermediate filament tail domain-containing protein 1-like</fullName>
    </submittedName>
</protein>
<evidence type="ECO:0000313" key="3">
    <source>
        <dbReference type="RefSeq" id="XP_008580721.1"/>
    </source>
</evidence>
<reference evidence="3" key="1">
    <citation type="submission" date="2025-08" db="UniProtKB">
        <authorList>
            <consortium name="RefSeq"/>
        </authorList>
    </citation>
    <scope>IDENTIFICATION</scope>
</reference>
<evidence type="ECO:0000313" key="2">
    <source>
        <dbReference type="Proteomes" id="UP000694923"/>
    </source>
</evidence>
<organism evidence="2 3">
    <name type="scientific">Galeopterus variegatus</name>
    <name type="common">Malayan flying lemur</name>
    <name type="synonym">Cynocephalus variegatus</name>
    <dbReference type="NCBI Taxonomy" id="482537"/>
    <lineage>
        <taxon>Eukaryota</taxon>
        <taxon>Metazoa</taxon>
        <taxon>Chordata</taxon>
        <taxon>Craniata</taxon>
        <taxon>Vertebrata</taxon>
        <taxon>Euteleostomi</taxon>
        <taxon>Mammalia</taxon>
        <taxon>Eutheria</taxon>
        <taxon>Euarchontoglires</taxon>
        <taxon>Dermoptera</taxon>
        <taxon>Cynocephalidae</taxon>
        <taxon>Galeopterus</taxon>
    </lineage>
</organism>
<keyword evidence="2" id="KW-1185">Reference proteome</keyword>
<dbReference type="PANTHER" id="PTHR47012:SF1">
    <property type="entry name" value="LAMIN TAIL DOMAIN-CONTAINING PROTEIN 1"/>
    <property type="match status" value="1"/>
</dbReference>
<dbReference type="Proteomes" id="UP000694923">
    <property type="component" value="Unplaced"/>
</dbReference>
<dbReference type="InterPro" id="IPR042840">
    <property type="entry name" value="LMNTD1"/>
</dbReference>
<feature type="compositionally biased region" description="Basic and acidic residues" evidence="1">
    <location>
        <begin position="17"/>
        <end position="34"/>
    </location>
</feature>
<sequence length="173" mass="19205">MKDTQVIQEALEALQSEAHDQQDKMEKQEQRENKLGAPPTIQQSSVHFFPETRGSDATILPLSRSLLHEMPLSYCRSTSKISELTTPTTGLLASTSVVSSSQTQKILDIRCLIVPKKQTLLSLDPEPPMIGEGEDYFLSLFGNSKKLTAHSNNTEKICKHFSMILEEVGQSTS</sequence>